<evidence type="ECO:0008006" key="2">
    <source>
        <dbReference type="Google" id="ProtNLM"/>
    </source>
</evidence>
<protein>
    <recommendedName>
        <fullName evidence="2">Glycosyltransferase family 92 protein</fullName>
    </recommendedName>
</protein>
<gene>
    <name evidence="1" type="ORF">SMAR0320_LOCUS11713</name>
</gene>
<accession>A0A7S2PKL6</accession>
<name>A0A7S2PKL6_9STRA</name>
<dbReference type="EMBL" id="HBGZ01016378">
    <property type="protein sequence ID" value="CAD9605036.1"/>
    <property type="molecule type" value="Transcribed_RNA"/>
</dbReference>
<evidence type="ECO:0000313" key="1">
    <source>
        <dbReference type="EMBL" id="CAD9605036.1"/>
    </source>
</evidence>
<dbReference type="AlphaFoldDB" id="A0A7S2PKL6"/>
<sequence length="388" mass="44701">MMSRRHLIRIVFFGISWLAFLQTMQRRSLLLSSSSLGTGAAKNSNTEKEGFSACLFFKDDNERLVEWIAYHFHVLDLRYLVVGVDYNSATSPADILRRWNQTGRIQTYIWNTSDVTPVDKVDGLNNRQNHFDFACLQEMKRVNRSWVTIIDTDEYITFNRFSHGDPTLLELNFSQYATTTRDNLIRARTRLPITGGDTTAYSFIQQESDNLPWAYQSCVPMFRLQFGLRETPMSQLEREDDLSLPAGHKTTDYYTTRYFQHRPKGSCNKNCKGKTMIDVSRIPDDHLIHSDYNPHGGATTSCGPHNPVPECNGTLVPDYATSIFRVHHYLESVDTVMSRNIQHGSSKMKKFNWYKGLQSEPELEASYWLKSFVANVGEQEARFLLSKP</sequence>
<proteinExistence type="predicted"/>
<organism evidence="1">
    <name type="scientific">Skeletonema marinoi</name>
    <dbReference type="NCBI Taxonomy" id="267567"/>
    <lineage>
        <taxon>Eukaryota</taxon>
        <taxon>Sar</taxon>
        <taxon>Stramenopiles</taxon>
        <taxon>Ochrophyta</taxon>
        <taxon>Bacillariophyta</taxon>
        <taxon>Coscinodiscophyceae</taxon>
        <taxon>Thalassiosirophycidae</taxon>
        <taxon>Thalassiosirales</taxon>
        <taxon>Skeletonemataceae</taxon>
        <taxon>Skeletonema</taxon>
        <taxon>Skeletonema marinoi-dohrnii complex</taxon>
    </lineage>
</organism>
<reference evidence="1" key="1">
    <citation type="submission" date="2021-01" db="EMBL/GenBank/DDBJ databases">
        <authorList>
            <person name="Corre E."/>
            <person name="Pelletier E."/>
            <person name="Niang G."/>
            <person name="Scheremetjew M."/>
            <person name="Finn R."/>
            <person name="Kale V."/>
            <person name="Holt S."/>
            <person name="Cochrane G."/>
            <person name="Meng A."/>
            <person name="Brown T."/>
            <person name="Cohen L."/>
        </authorList>
    </citation>
    <scope>NUCLEOTIDE SEQUENCE</scope>
    <source>
        <strain evidence="1">SM1012Den-03</strain>
    </source>
</reference>